<feature type="domain" description="Response regulatory" evidence="6">
    <location>
        <begin position="3"/>
        <end position="120"/>
    </location>
</feature>
<proteinExistence type="predicted"/>
<evidence type="ECO:0000313" key="8">
    <source>
        <dbReference type="Proteomes" id="UP000252415"/>
    </source>
</evidence>
<dbReference type="PANTHER" id="PTHR43280:SF28">
    <property type="entry name" value="HTH-TYPE TRANSCRIPTIONAL ACTIVATOR RHAS"/>
    <property type="match status" value="1"/>
</dbReference>
<comment type="caution">
    <text evidence="7">The sequence shown here is derived from an EMBL/GenBank/DDBJ whole genome shotgun (WGS) entry which is preliminary data.</text>
</comment>
<keyword evidence="4" id="KW-0597">Phosphoprotein</keyword>
<dbReference type="SUPFAM" id="SSF52172">
    <property type="entry name" value="CheY-like"/>
    <property type="match status" value="1"/>
</dbReference>
<dbReference type="PROSITE" id="PS01124">
    <property type="entry name" value="HTH_ARAC_FAMILY_2"/>
    <property type="match status" value="1"/>
</dbReference>
<dbReference type="SMART" id="SM00448">
    <property type="entry name" value="REC"/>
    <property type="match status" value="1"/>
</dbReference>
<dbReference type="Pfam" id="PF12833">
    <property type="entry name" value="HTH_18"/>
    <property type="match status" value="1"/>
</dbReference>
<dbReference type="InterPro" id="IPR020449">
    <property type="entry name" value="Tscrpt_reg_AraC-type_HTH"/>
</dbReference>
<organism evidence="7 8">
    <name type="scientific">Paenibacillus prosopidis</name>
    <dbReference type="NCBI Taxonomy" id="630520"/>
    <lineage>
        <taxon>Bacteria</taxon>
        <taxon>Bacillati</taxon>
        <taxon>Bacillota</taxon>
        <taxon>Bacilli</taxon>
        <taxon>Bacillales</taxon>
        <taxon>Paenibacillaceae</taxon>
        <taxon>Paenibacillus</taxon>
    </lineage>
</organism>
<dbReference type="AlphaFoldDB" id="A0A368W4D4"/>
<accession>A0A368W4D4</accession>
<dbReference type="InterPro" id="IPR011006">
    <property type="entry name" value="CheY-like_superfamily"/>
</dbReference>
<protein>
    <submittedName>
        <fullName evidence="7">Two-component system response regulator YesN</fullName>
    </submittedName>
</protein>
<evidence type="ECO:0000259" key="5">
    <source>
        <dbReference type="PROSITE" id="PS01124"/>
    </source>
</evidence>
<sequence length="560" mass="63553">MYRILIVDDEPAIVDGLMQYFQEKYIQEHDLCKAYSASDALDIVKKTKIDLLISDIRMPGKNGLQLIDDVLFYWPSCRIILLTGHSEFDYAYKAIQQNVDSYLLKTEGIEVIDRAVKAALSKIDEDHRAKTKLELAELQQTAAEPLFKKAIFEALLTGEDAEAVWISGLYEALSLTIDNRQPVMMIAGKVDRWEEKVPYMKKMEVYYQVQKLFAERLPQQIHAETAVLDRSDFLWFIQPAGDAGKFTGQSGSTDWRGLIDYLKGMLEPVQNSCREKLGIPVSFAIGRAPVEWSGIGQEYEAMKEALKQRAIIGQPMAIIDLNMAGDWIRLESGKPAETSSGEFNRMLGALEKCLNAGDIEGAIVQTTCLVGGIKNEIARNYMLGMERYYTLLLAFISYLNGIHAYDKPVNDIGVTSLPFLEPPVEWGAVEDRLNRLSESICRIKKEQLEKSENLMVERIHRYVNDNMGGDLSLARIAEVVYFNPSYLSRFYKQLTGRNLSDYINETKTSTAVRLLGQTPMKINEIAMKLGFESPSYFTSFFRKMVGTTPQEYRETANLKR</sequence>
<gene>
    <name evidence="7" type="ORF">DFP97_105196</name>
</gene>
<dbReference type="SMART" id="SM00342">
    <property type="entry name" value="HTH_ARAC"/>
    <property type="match status" value="1"/>
</dbReference>
<evidence type="ECO:0000256" key="3">
    <source>
        <dbReference type="ARBA" id="ARBA00023163"/>
    </source>
</evidence>
<evidence type="ECO:0000259" key="6">
    <source>
        <dbReference type="PROSITE" id="PS50110"/>
    </source>
</evidence>
<dbReference type="PANTHER" id="PTHR43280">
    <property type="entry name" value="ARAC-FAMILY TRANSCRIPTIONAL REGULATOR"/>
    <property type="match status" value="1"/>
</dbReference>
<keyword evidence="2" id="KW-0238">DNA-binding</keyword>
<dbReference type="SUPFAM" id="SSF46689">
    <property type="entry name" value="Homeodomain-like"/>
    <property type="match status" value="2"/>
</dbReference>
<evidence type="ECO:0000256" key="1">
    <source>
        <dbReference type="ARBA" id="ARBA00023015"/>
    </source>
</evidence>
<dbReference type="CDD" id="cd17536">
    <property type="entry name" value="REC_YesN-like"/>
    <property type="match status" value="1"/>
</dbReference>
<feature type="modified residue" description="4-aspartylphosphate" evidence="4">
    <location>
        <position position="55"/>
    </location>
</feature>
<dbReference type="Proteomes" id="UP000252415">
    <property type="component" value="Unassembled WGS sequence"/>
</dbReference>
<dbReference type="Gene3D" id="3.40.50.2300">
    <property type="match status" value="1"/>
</dbReference>
<name>A0A368W4D4_9BACL</name>
<keyword evidence="3" id="KW-0804">Transcription</keyword>
<dbReference type="RefSeq" id="WP_181873433.1">
    <property type="nucleotide sequence ID" value="NZ_QPJD01000005.1"/>
</dbReference>
<evidence type="ECO:0000256" key="4">
    <source>
        <dbReference type="PROSITE-ProRule" id="PRU00169"/>
    </source>
</evidence>
<evidence type="ECO:0000256" key="2">
    <source>
        <dbReference type="ARBA" id="ARBA00023125"/>
    </source>
</evidence>
<evidence type="ECO:0000313" key="7">
    <source>
        <dbReference type="EMBL" id="RCW49011.1"/>
    </source>
</evidence>
<keyword evidence="8" id="KW-1185">Reference proteome</keyword>
<reference evidence="7 8" key="1">
    <citation type="submission" date="2018-07" db="EMBL/GenBank/DDBJ databases">
        <title>Genomic Encyclopedia of Type Strains, Phase III (KMG-III): the genomes of soil and plant-associated and newly described type strains.</title>
        <authorList>
            <person name="Whitman W."/>
        </authorList>
    </citation>
    <scope>NUCLEOTIDE SEQUENCE [LARGE SCALE GENOMIC DNA]</scope>
    <source>
        <strain evidence="7 8">CECT 7506</strain>
    </source>
</reference>
<dbReference type="PROSITE" id="PS50110">
    <property type="entry name" value="RESPONSE_REGULATORY"/>
    <property type="match status" value="1"/>
</dbReference>
<dbReference type="InterPro" id="IPR018060">
    <property type="entry name" value="HTH_AraC"/>
</dbReference>
<dbReference type="GO" id="GO:0003700">
    <property type="term" value="F:DNA-binding transcription factor activity"/>
    <property type="evidence" value="ECO:0007669"/>
    <property type="project" value="InterPro"/>
</dbReference>
<dbReference type="PRINTS" id="PR00032">
    <property type="entry name" value="HTHARAC"/>
</dbReference>
<feature type="domain" description="HTH araC/xylS-type" evidence="5">
    <location>
        <begin position="457"/>
        <end position="555"/>
    </location>
</feature>
<dbReference type="GO" id="GO:0043565">
    <property type="term" value="F:sequence-specific DNA binding"/>
    <property type="evidence" value="ECO:0007669"/>
    <property type="project" value="InterPro"/>
</dbReference>
<dbReference type="Gene3D" id="1.10.10.60">
    <property type="entry name" value="Homeodomain-like"/>
    <property type="match status" value="2"/>
</dbReference>
<dbReference type="Pfam" id="PF00072">
    <property type="entry name" value="Response_reg"/>
    <property type="match status" value="1"/>
</dbReference>
<dbReference type="InterPro" id="IPR009057">
    <property type="entry name" value="Homeodomain-like_sf"/>
</dbReference>
<keyword evidence="1" id="KW-0805">Transcription regulation</keyword>
<dbReference type="EMBL" id="QPJD01000005">
    <property type="protein sequence ID" value="RCW49011.1"/>
    <property type="molecule type" value="Genomic_DNA"/>
</dbReference>
<dbReference type="InterPro" id="IPR001789">
    <property type="entry name" value="Sig_transdc_resp-reg_receiver"/>
</dbReference>
<dbReference type="GO" id="GO:0000160">
    <property type="term" value="P:phosphorelay signal transduction system"/>
    <property type="evidence" value="ECO:0007669"/>
    <property type="project" value="InterPro"/>
</dbReference>